<dbReference type="SMART" id="SM00862">
    <property type="entry name" value="Trans_reg_C"/>
    <property type="match status" value="1"/>
</dbReference>
<keyword evidence="15" id="KW-1185">Reference proteome</keyword>
<evidence type="ECO:0000313" key="14">
    <source>
        <dbReference type="EMBL" id="EOH93228.1"/>
    </source>
</evidence>
<dbReference type="SUPFAM" id="SSF46894">
    <property type="entry name" value="C-terminal effector domain of the bipartite response regulators"/>
    <property type="match status" value="1"/>
</dbReference>
<dbReference type="STRING" id="160454.RV10_GL004219"/>
<dbReference type="PROSITE" id="PS50110">
    <property type="entry name" value="RESPONSE_REGULATORY"/>
    <property type="match status" value="1"/>
</dbReference>
<proteinExistence type="predicted"/>
<dbReference type="GO" id="GO:0000156">
    <property type="term" value="F:phosphorelay response regulator activity"/>
    <property type="evidence" value="ECO:0007669"/>
    <property type="project" value="TreeGrafter"/>
</dbReference>
<evidence type="ECO:0000313" key="15">
    <source>
        <dbReference type="Proteomes" id="UP000013782"/>
    </source>
</evidence>
<dbReference type="GO" id="GO:0005829">
    <property type="term" value="C:cytosol"/>
    <property type="evidence" value="ECO:0007669"/>
    <property type="project" value="TreeGrafter"/>
</dbReference>
<dbReference type="SMART" id="SM00448">
    <property type="entry name" value="REC"/>
    <property type="match status" value="1"/>
</dbReference>
<feature type="modified residue" description="4-aspartylphosphate" evidence="10">
    <location>
        <position position="52"/>
    </location>
</feature>
<dbReference type="CDD" id="cd00383">
    <property type="entry name" value="trans_reg_C"/>
    <property type="match status" value="1"/>
</dbReference>
<dbReference type="FunFam" id="3.40.50.2300:FF:000001">
    <property type="entry name" value="DNA-binding response regulator PhoB"/>
    <property type="match status" value="1"/>
</dbReference>
<dbReference type="EMBL" id="AJAQ01000018">
    <property type="protein sequence ID" value="EOH93228.1"/>
    <property type="molecule type" value="Genomic_DNA"/>
</dbReference>
<feature type="domain" description="Response regulatory" evidence="12">
    <location>
        <begin position="3"/>
        <end position="116"/>
    </location>
</feature>
<dbReference type="Pfam" id="PF00486">
    <property type="entry name" value="Trans_reg_C"/>
    <property type="match status" value="1"/>
</dbReference>
<evidence type="ECO:0000256" key="2">
    <source>
        <dbReference type="ARBA" id="ARBA00022553"/>
    </source>
</evidence>
<dbReference type="GO" id="GO:0046677">
    <property type="term" value="P:response to antibiotic"/>
    <property type="evidence" value="ECO:0007669"/>
    <property type="project" value="UniProtKB-KW"/>
</dbReference>
<evidence type="ECO:0000256" key="10">
    <source>
        <dbReference type="PROSITE-ProRule" id="PRU00169"/>
    </source>
</evidence>
<dbReference type="Proteomes" id="UP000013782">
    <property type="component" value="Unassembled WGS sequence"/>
</dbReference>
<feature type="domain" description="OmpR/PhoB-type" evidence="13">
    <location>
        <begin position="131"/>
        <end position="230"/>
    </location>
</feature>
<dbReference type="Gene3D" id="6.10.250.690">
    <property type="match status" value="1"/>
</dbReference>
<dbReference type="GO" id="GO:0032993">
    <property type="term" value="C:protein-DNA complex"/>
    <property type="evidence" value="ECO:0007669"/>
    <property type="project" value="TreeGrafter"/>
</dbReference>
<dbReference type="PROSITE" id="PS51755">
    <property type="entry name" value="OMPR_PHOB"/>
    <property type="match status" value="1"/>
</dbReference>
<evidence type="ECO:0000256" key="3">
    <source>
        <dbReference type="ARBA" id="ARBA00023012"/>
    </source>
</evidence>
<keyword evidence="6" id="KW-0010">Activator</keyword>
<dbReference type="Pfam" id="PF00072">
    <property type="entry name" value="Response_reg"/>
    <property type="match status" value="1"/>
</dbReference>
<keyword evidence="4" id="KW-0805">Transcription regulation</keyword>
<dbReference type="InterPro" id="IPR016032">
    <property type="entry name" value="Sig_transdc_resp-reg_C-effctor"/>
</dbReference>
<evidence type="ECO:0000256" key="11">
    <source>
        <dbReference type="PROSITE-ProRule" id="PRU01091"/>
    </source>
</evidence>
<dbReference type="InterPro" id="IPR036388">
    <property type="entry name" value="WH-like_DNA-bd_sf"/>
</dbReference>
<evidence type="ECO:0000256" key="9">
    <source>
        <dbReference type="ARBA" id="ARBA00023316"/>
    </source>
</evidence>
<accession>R2QDD3</accession>
<dbReference type="GO" id="GO:0071555">
    <property type="term" value="P:cell wall organization"/>
    <property type="evidence" value="ECO:0007669"/>
    <property type="project" value="UniProtKB-KW"/>
</dbReference>
<evidence type="ECO:0008006" key="16">
    <source>
        <dbReference type="Google" id="ProtNLM"/>
    </source>
</evidence>
<dbReference type="eggNOG" id="COG0745">
    <property type="taxonomic scope" value="Bacteria"/>
</dbReference>
<sequence>MNKILIIEDDQAIAEIEQDFLAMNGFQSDIHSDGQKGMEAALTGSYDLILLDVMLPTIDGIEIIRRIRKEIKVPILMVSAKSEEVDKLRGLGLGADDYISKPFSPTELVARVKANLAQYQRLSSLTGEKPARKIDIAELSIQPEAYKFFVKGQEVALKHKEFELLLFLMENIDHVFSKEELYERIWGMDSLGDLRTVAVHINRLREKIETDPANPKHLQTVWGAGYRFVP</sequence>
<reference evidence="14 15" key="1">
    <citation type="submission" date="2013-02" db="EMBL/GenBank/DDBJ databases">
        <title>The Genome Sequence of Enterococcus pallens BAA-351.</title>
        <authorList>
            <consortium name="The Broad Institute Genome Sequencing Platform"/>
            <consortium name="The Broad Institute Genome Sequencing Center for Infectious Disease"/>
            <person name="Earl A.M."/>
            <person name="Gilmore M.S."/>
            <person name="Lebreton F."/>
            <person name="Walker B."/>
            <person name="Young S.K."/>
            <person name="Zeng Q."/>
            <person name="Gargeya S."/>
            <person name="Fitzgerald M."/>
            <person name="Haas B."/>
            <person name="Abouelleil A."/>
            <person name="Alvarado L."/>
            <person name="Arachchi H.M."/>
            <person name="Berlin A.M."/>
            <person name="Chapman S.B."/>
            <person name="Dewar J."/>
            <person name="Goldberg J."/>
            <person name="Griggs A."/>
            <person name="Gujja S."/>
            <person name="Hansen M."/>
            <person name="Howarth C."/>
            <person name="Imamovic A."/>
            <person name="Larimer J."/>
            <person name="McCowan C."/>
            <person name="Murphy C."/>
            <person name="Neiman D."/>
            <person name="Pearson M."/>
            <person name="Priest M."/>
            <person name="Roberts A."/>
            <person name="Saif S."/>
            <person name="Shea T."/>
            <person name="Sisk P."/>
            <person name="Sykes S."/>
            <person name="Wortman J."/>
            <person name="Nusbaum C."/>
            <person name="Birren B."/>
        </authorList>
    </citation>
    <scope>NUCLEOTIDE SEQUENCE [LARGE SCALE GENOMIC DNA]</scope>
    <source>
        <strain evidence="14 15">ATCC BAA-351</strain>
    </source>
</reference>
<evidence type="ECO:0000256" key="7">
    <source>
        <dbReference type="ARBA" id="ARBA00023163"/>
    </source>
</evidence>
<keyword evidence="1" id="KW-0678">Repressor</keyword>
<dbReference type="FunFam" id="1.10.10.10:FF:000018">
    <property type="entry name" value="DNA-binding response regulator ResD"/>
    <property type="match status" value="1"/>
</dbReference>
<evidence type="ECO:0000256" key="1">
    <source>
        <dbReference type="ARBA" id="ARBA00022491"/>
    </source>
</evidence>
<keyword evidence="9" id="KW-0961">Cell wall biogenesis/degradation</keyword>
<keyword evidence="8" id="KW-0046">Antibiotic resistance</keyword>
<name>R2QDD3_9ENTE</name>
<dbReference type="InterPro" id="IPR011006">
    <property type="entry name" value="CheY-like_superfamily"/>
</dbReference>
<dbReference type="GO" id="GO:0000976">
    <property type="term" value="F:transcription cis-regulatory region binding"/>
    <property type="evidence" value="ECO:0007669"/>
    <property type="project" value="TreeGrafter"/>
</dbReference>
<dbReference type="OrthoDB" id="9790442at2"/>
<gene>
    <name evidence="14" type="ORF">UAU_02871</name>
</gene>
<dbReference type="Gene3D" id="3.40.50.2300">
    <property type="match status" value="1"/>
</dbReference>
<evidence type="ECO:0000256" key="5">
    <source>
        <dbReference type="ARBA" id="ARBA00023125"/>
    </source>
</evidence>
<dbReference type="Gene3D" id="1.10.10.10">
    <property type="entry name" value="Winged helix-like DNA-binding domain superfamily/Winged helix DNA-binding domain"/>
    <property type="match status" value="1"/>
</dbReference>
<dbReference type="PATRIC" id="fig|1158607.3.peg.2862"/>
<dbReference type="RefSeq" id="WP_010757854.1">
    <property type="nucleotide sequence ID" value="NZ_ASWD01000001.1"/>
</dbReference>
<dbReference type="InterPro" id="IPR001789">
    <property type="entry name" value="Sig_transdc_resp-reg_receiver"/>
</dbReference>
<evidence type="ECO:0000256" key="6">
    <source>
        <dbReference type="ARBA" id="ARBA00023159"/>
    </source>
</evidence>
<keyword evidence="7" id="KW-0804">Transcription</keyword>
<evidence type="ECO:0000259" key="13">
    <source>
        <dbReference type="PROSITE" id="PS51755"/>
    </source>
</evidence>
<keyword evidence="2 10" id="KW-0597">Phosphoprotein</keyword>
<evidence type="ECO:0000259" key="12">
    <source>
        <dbReference type="PROSITE" id="PS50110"/>
    </source>
</evidence>
<dbReference type="GO" id="GO:0006355">
    <property type="term" value="P:regulation of DNA-templated transcription"/>
    <property type="evidence" value="ECO:0007669"/>
    <property type="project" value="InterPro"/>
</dbReference>
<keyword evidence="3" id="KW-0902">Two-component regulatory system</keyword>
<dbReference type="AlphaFoldDB" id="R2QDD3"/>
<dbReference type="PANTHER" id="PTHR48111:SF26">
    <property type="entry name" value="STAGE 0 SPORULATION PROTEIN A HOMOLOG"/>
    <property type="match status" value="1"/>
</dbReference>
<dbReference type="InterPro" id="IPR039420">
    <property type="entry name" value="WalR-like"/>
</dbReference>
<feature type="DNA-binding region" description="OmpR/PhoB-type" evidence="11">
    <location>
        <begin position="131"/>
        <end position="230"/>
    </location>
</feature>
<dbReference type="CDD" id="cd17574">
    <property type="entry name" value="REC_OmpR"/>
    <property type="match status" value="1"/>
</dbReference>
<evidence type="ECO:0000256" key="4">
    <source>
        <dbReference type="ARBA" id="ARBA00023015"/>
    </source>
</evidence>
<dbReference type="HOGENOM" id="CLU_000445_30_4_9"/>
<comment type="caution">
    <text evidence="14">The sequence shown here is derived from an EMBL/GenBank/DDBJ whole genome shotgun (WGS) entry which is preliminary data.</text>
</comment>
<evidence type="ECO:0000256" key="8">
    <source>
        <dbReference type="ARBA" id="ARBA00023251"/>
    </source>
</evidence>
<dbReference type="SUPFAM" id="SSF52172">
    <property type="entry name" value="CheY-like"/>
    <property type="match status" value="1"/>
</dbReference>
<organism evidence="14 15">
    <name type="scientific">Enterococcus pallens ATCC BAA-351</name>
    <dbReference type="NCBI Taxonomy" id="1158607"/>
    <lineage>
        <taxon>Bacteria</taxon>
        <taxon>Bacillati</taxon>
        <taxon>Bacillota</taxon>
        <taxon>Bacilli</taxon>
        <taxon>Lactobacillales</taxon>
        <taxon>Enterococcaceae</taxon>
        <taxon>Enterococcus</taxon>
    </lineage>
</organism>
<dbReference type="InterPro" id="IPR001867">
    <property type="entry name" value="OmpR/PhoB-type_DNA-bd"/>
</dbReference>
<protein>
    <recommendedName>
        <fullName evidence="16">Two-component system response regulator receiver protein</fullName>
    </recommendedName>
</protein>
<dbReference type="PANTHER" id="PTHR48111">
    <property type="entry name" value="REGULATOR OF RPOS"/>
    <property type="match status" value="1"/>
</dbReference>
<keyword evidence="5 11" id="KW-0238">DNA-binding</keyword>